<accession>A0A1H3BYD1</accession>
<organism evidence="2 3">
    <name type="scientific">Aidingimonas halophila</name>
    <dbReference type="NCBI Taxonomy" id="574349"/>
    <lineage>
        <taxon>Bacteria</taxon>
        <taxon>Pseudomonadati</taxon>
        <taxon>Pseudomonadota</taxon>
        <taxon>Gammaproteobacteria</taxon>
        <taxon>Oceanospirillales</taxon>
        <taxon>Halomonadaceae</taxon>
        <taxon>Aidingimonas</taxon>
    </lineage>
</organism>
<reference evidence="2 3" key="1">
    <citation type="submission" date="2016-10" db="EMBL/GenBank/DDBJ databases">
        <authorList>
            <person name="de Groot N.N."/>
        </authorList>
    </citation>
    <scope>NUCLEOTIDE SEQUENCE [LARGE SCALE GENOMIC DNA]</scope>
    <source>
        <strain evidence="2 3">DSM 19219</strain>
    </source>
</reference>
<gene>
    <name evidence="2" type="ORF">SAMN05443545_105360</name>
</gene>
<keyword evidence="3" id="KW-1185">Reference proteome</keyword>
<keyword evidence="1" id="KW-0472">Membrane</keyword>
<proteinExistence type="predicted"/>
<evidence type="ECO:0000256" key="1">
    <source>
        <dbReference type="SAM" id="Phobius"/>
    </source>
</evidence>
<evidence type="ECO:0008006" key="4">
    <source>
        <dbReference type="Google" id="ProtNLM"/>
    </source>
</evidence>
<keyword evidence="1" id="KW-1133">Transmembrane helix</keyword>
<keyword evidence="1" id="KW-0812">Transmembrane</keyword>
<dbReference type="AlphaFoldDB" id="A0A1H3BYD1"/>
<dbReference type="Pfam" id="PF11137">
    <property type="entry name" value="DUF2909"/>
    <property type="match status" value="1"/>
</dbReference>
<dbReference type="Proteomes" id="UP000198500">
    <property type="component" value="Unassembled WGS sequence"/>
</dbReference>
<dbReference type="RefSeq" id="WP_092569925.1">
    <property type="nucleotide sequence ID" value="NZ_BMXH01000003.1"/>
</dbReference>
<dbReference type="STRING" id="574349.SAMN05443545_105360"/>
<dbReference type="OrthoDB" id="6121272at2"/>
<name>A0A1H3BYD1_9GAMM</name>
<evidence type="ECO:0000313" key="2">
    <source>
        <dbReference type="EMBL" id="SDX46900.1"/>
    </source>
</evidence>
<evidence type="ECO:0000313" key="3">
    <source>
        <dbReference type="Proteomes" id="UP000198500"/>
    </source>
</evidence>
<protein>
    <recommendedName>
        <fullName evidence="4">DUF2909 domain-containing protein</fullName>
    </recommendedName>
</protein>
<dbReference type="InterPro" id="IPR021313">
    <property type="entry name" value="DUF2909"/>
</dbReference>
<sequence>MLKALIALAFVIMVSSLAAGAGFLLHDDSRSKRVLVSLKLRVATASILLVLLVYGFYFGDLAAG</sequence>
<dbReference type="EMBL" id="FNNI01000005">
    <property type="protein sequence ID" value="SDX46900.1"/>
    <property type="molecule type" value="Genomic_DNA"/>
</dbReference>
<feature type="transmembrane region" description="Helical" evidence="1">
    <location>
        <begin position="42"/>
        <end position="63"/>
    </location>
</feature>